<keyword evidence="2" id="KW-1185">Reference proteome</keyword>
<organism evidence="1 2">
    <name type="scientific">Massilia cavernae</name>
    <dbReference type="NCBI Taxonomy" id="2320864"/>
    <lineage>
        <taxon>Bacteria</taxon>
        <taxon>Pseudomonadati</taxon>
        <taxon>Pseudomonadota</taxon>
        <taxon>Betaproteobacteria</taxon>
        <taxon>Burkholderiales</taxon>
        <taxon>Oxalobacteraceae</taxon>
        <taxon>Telluria group</taxon>
        <taxon>Massilia</taxon>
    </lineage>
</organism>
<accession>A0A418XGW5</accession>
<reference evidence="1 2" key="1">
    <citation type="submission" date="2018-09" db="EMBL/GenBank/DDBJ databases">
        <authorList>
            <person name="Zhu H."/>
        </authorList>
    </citation>
    <scope>NUCLEOTIDE SEQUENCE [LARGE SCALE GENOMIC DNA]</scope>
    <source>
        <strain evidence="1 2">K1S02-61</strain>
    </source>
</reference>
<dbReference type="Proteomes" id="UP000284006">
    <property type="component" value="Unassembled WGS sequence"/>
</dbReference>
<dbReference type="RefSeq" id="WP_119812146.1">
    <property type="nucleotide sequence ID" value="NZ_QYUP01000141.1"/>
</dbReference>
<dbReference type="EMBL" id="QYUP01000141">
    <property type="protein sequence ID" value="RJG11712.1"/>
    <property type="molecule type" value="Genomic_DNA"/>
</dbReference>
<proteinExistence type="predicted"/>
<evidence type="ECO:0000313" key="2">
    <source>
        <dbReference type="Proteomes" id="UP000284006"/>
    </source>
</evidence>
<name>A0A418XGW5_9BURK</name>
<protein>
    <submittedName>
        <fullName evidence="1">Uncharacterized protein</fullName>
    </submittedName>
</protein>
<dbReference type="AlphaFoldDB" id="A0A418XGW5"/>
<dbReference type="SUPFAM" id="SSF55831">
    <property type="entry name" value="Thymidylate synthase/dCMP hydroxymethylase"/>
    <property type="match status" value="1"/>
</dbReference>
<comment type="caution">
    <text evidence="1">The sequence shown here is derived from an EMBL/GenBank/DDBJ whole genome shotgun (WGS) entry which is preliminary data.</text>
</comment>
<gene>
    <name evidence="1" type="ORF">D3872_18250</name>
</gene>
<dbReference type="OrthoDB" id="2111297at2"/>
<evidence type="ECO:0000313" key="1">
    <source>
        <dbReference type="EMBL" id="RJG11712.1"/>
    </source>
</evidence>
<dbReference type="Gene3D" id="3.30.572.10">
    <property type="entry name" value="Thymidylate synthase/dCMP hydroxymethylase domain"/>
    <property type="match status" value="1"/>
</dbReference>
<sequence length="276" mass="30317">MAKLFDGSTGTRVVPIWHAAATHLLHSPERSDMNLVLEISDPISVTAEDQIFLKEIDAALRASTECDLTLDTVASTIFPHRMYIRHGRPAMYKKYLTSLDRGKKSGTWGTYAERMISRPAKDGISTINPLNLLVEKLRANGKSRQCFKSAYELNLSDPEADLIPILDGFGDGGDIPTYNAAFDARASRNRPCLSHVSFKLVDTTKVNLTAIYRSHHYCARALGNLVGLARLLDFVATEAELEVGRLTCISTLATLDASTWGGLAATRKLLASYKSN</sequence>
<dbReference type="InterPro" id="IPR036926">
    <property type="entry name" value="Thymidate_synth/dCMP_Mease_sf"/>
</dbReference>